<reference evidence="3" key="1">
    <citation type="submission" date="2017-02" db="EMBL/GenBank/DDBJ databases">
        <title>Tessaracoccus aquaemaris sp. nov., isolated from the intestine of a Korean rockfish, Sebastes schlegelii, in a marine aquaculture pond.</title>
        <authorList>
            <person name="Tak E.J."/>
            <person name="Bae J.-W."/>
        </authorList>
    </citation>
    <scope>NUCLEOTIDE SEQUENCE [LARGE SCALE GENOMIC DNA]</scope>
    <source>
        <strain evidence="3">NSG39</strain>
    </source>
</reference>
<feature type="domain" description="PASTA" evidence="1">
    <location>
        <begin position="30"/>
        <end position="96"/>
    </location>
</feature>
<dbReference type="PROSITE" id="PS51178">
    <property type="entry name" value="PASTA"/>
    <property type="match status" value="4"/>
</dbReference>
<proteinExistence type="predicted"/>
<dbReference type="AlphaFoldDB" id="A0A1Q2CMV3"/>
<dbReference type="Gene3D" id="3.30.10.20">
    <property type="match status" value="4"/>
</dbReference>
<name>A0A1Q2CMV3_9ACTN</name>
<evidence type="ECO:0000313" key="3">
    <source>
        <dbReference type="Proteomes" id="UP000188145"/>
    </source>
</evidence>
<gene>
    <name evidence="2" type="ORF">BW730_07965</name>
</gene>
<evidence type="ECO:0000259" key="1">
    <source>
        <dbReference type="PROSITE" id="PS51178"/>
    </source>
</evidence>
<feature type="domain" description="PASTA" evidence="1">
    <location>
        <begin position="164"/>
        <end position="229"/>
    </location>
</feature>
<dbReference type="KEGG" id="tes:BW730_07965"/>
<dbReference type="EMBL" id="CP019606">
    <property type="protein sequence ID" value="AQP47439.1"/>
    <property type="molecule type" value="Genomic_DNA"/>
</dbReference>
<evidence type="ECO:0000313" key="2">
    <source>
        <dbReference type="EMBL" id="AQP47439.1"/>
    </source>
</evidence>
<dbReference type="Pfam" id="PF03793">
    <property type="entry name" value="PASTA"/>
    <property type="match status" value="4"/>
</dbReference>
<dbReference type="STRING" id="1332264.BW730_07965"/>
<sequence length="295" mass="31228">MHRRRRGVIALLLVLLLTAGAGVGSWWWLSGRYTTVPAVASLNETKAREAADANSLGVSVREEYSETVAKGVVIDTEPGSGERLLRGGSFTLVISRGPERYPMPKVVGVSRDQAEEAIRQHFTIGAVTESFSEDAAEGQVLSASQEEGAELKPGTTVDLMVSKGKEPIRIPNVVASSAANAEKELKALGFKVDVKEENSTSVEKGQVIRQDPSGGNGNRGDTVTIVKSLGPVMVTIPGVWGKNADDAKKLLEDLDLKVEIQNDSGFGLPLNLAKSTDPAEGSQVAVGSTVKLIIV</sequence>
<keyword evidence="3" id="KW-1185">Reference proteome</keyword>
<dbReference type="SMART" id="SM00740">
    <property type="entry name" value="PASTA"/>
    <property type="match status" value="4"/>
</dbReference>
<protein>
    <recommendedName>
        <fullName evidence="1">PASTA domain-containing protein</fullName>
    </recommendedName>
</protein>
<dbReference type="CDD" id="cd06577">
    <property type="entry name" value="PASTA_pknB"/>
    <property type="match status" value="4"/>
</dbReference>
<dbReference type="Proteomes" id="UP000188145">
    <property type="component" value="Chromosome"/>
</dbReference>
<feature type="domain" description="PASTA" evidence="1">
    <location>
        <begin position="97"/>
        <end position="163"/>
    </location>
</feature>
<feature type="domain" description="PASTA" evidence="1">
    <location>
        <begin position="230"/>
        <end position="295"/>
    </location>
</feature>
<accession>A0A1Q2CMV3</accession>
<dbReference type="InterPro" id="IPR005543">
    <property type="entry name" value="PASTA_dom"/>
</dbReference>
<organism evidence="2 3">
    <name type="scientific">Tessaracoccus aquimaris</name>
    <dbReference type="NCBI Taxonomy" id="1332264"/>
    <lineage>
        <taxon>Bacteria</taxon>
        <taxon>Bacillati</taxon>
        <taxon>Actinomycetota</taxon>
        <taxon>Actinomycetes</taxon>
        <taxon>Propionibacteriales</taxon>
        <taxon>Propionibacteriaceae</taxon>
        <taxon>Tessaracoccus</taxon>
    </lineage>
</organism>